<reference evidence="3 4" key="1">
    <citation type="submission" date="2017-09" db="EMBL/GenBank/DDBJ databases">
        <title>Bacterial strain isolated from the female urinary microbiota.</title>
        <authorList>
            <person name="Thomas-White K."/>
            <person name="Kumar N."/>
            <person name="Forster S."/>
            <person name="Putonti C."/>
            <person name="Lawley T."/>
            <person name="Wolfe A.J."/>
        </authorList>
    </citation>
    <scope>NUCLEOTIDE SEQUENCE [LARGE SCALE GENOMIC DNA]</scope>
    <source>
        <strain evidence="3 4">UMB0908</strain>
    </source>
</reference>
<evidence type="ECO:0000256" key="1">
    <source>
        <dbReference type="SAM" id="MobiDB-lite"/>
    </source>
</evidence>
<feature type="chain" id="PRO_5038719733" description="DUF3558 domain-containing protein" evidence="2">
    <location>
        <begin position="21"/>
        <end position="234"/>
    </location>
</feature>
<sequence length="234" mass="23787">MTMRKFTTFAALAASTLFLAGCFGDGGTDADPGTVADTTAATSSSATPLAERPQEAAPAGPTVAEVPDDRFMPPGAQNARVFRLADGATECFANSLGPDSFLTCRTNFANPPMVQSYEGGQIAANAVTWSPGAAPTFAHMNFPDTGFGPETLHPYERVSMFGYTCTAYGDATVECSGPGGSASLDAGNVTGAIVPEPQEAPAPAPEEAPAPPAAPLPGIEVPGMEDLFGPQPGQ</sequence>
<evidence type="ECO:0000313" key="4">
    <source>
        <dbReference type="Proteomes" id="UP000235363"/>
    </source>
</evidence>
<feature type="region of interest" description="Disordered" evidence="1">
    <location>
        <begin position="37"/>
        <end position="70"/>
    </location>
</feature>
<evidence type="ECO:0000256" key="2">
    <source>
        <dbReference type="SAM" id="SignalP"/>
    </source>
</evidence>
<organism evidence="3 4">
    <name type="scientific">Corynebacterium xerosis</name>
    <dbReference type="NCBI Taxonomy" id="1725"/>
    <lineage>
        <taxon>Bacteria</taxon>
        <taxon>Bacillati</taxon>
        <taxon>Actinomycetota</taxon>
        <taxon>Actinomycetes</taxon>
        <taxon>Mycobacteriales</taxon>
        <taxon>Corynebacteriaceae</taxon>
        <taxon>Corynebacterium</taxon>
    </lineage>
</organism>
<feature type="region of interest" description="Disordered" evidence="1">
    <location>
        <begin position="193"/>
        <end position="234"/>
    </location>
</feature>
<dbReference type="EMBL" id="PNHF01000024">
    <property type="protein sequence ID" value="PMC61644.1"/>
    <property type="molecule type" value="Genomic_DNA"/>
</dbReference>
<name>A0A2N6SX42_9CORY</name>
<dbReference type="Proteomes" id="UP000235363">
    <property type="component" value="Unassembled WGS sequence"/>
</dbReference>
<feature type="compositionally biased region" description="Pro residues" evidence="1">
    <location>
        <begin position="198"/>
        <end position="215"/>
    </location>
</feature>
<feature type="signal peptide" evidence="2">
    <location>
        <begin position="1"/>
        <end position="20"/>
    </location>
</feature>
<keyword evidence="2" id="KW-0732">Signal</keyword>
<proteinExistence type="predicted"/>
<evidence type="ECO:0000313" key="3">
    <source>
        <dbReference type="EMBL" id="PMC61644.1"/>
    </source>
</evidence>
<protein>
    <recommendedName>
        <fullName evidence="5">DUF3558 domain-containing protein</fullName>
    </recommendedName>
</protein>
<gene>
    <name evidence="3" type="ORF">CJ204_10095</name>
</gene>
<accession>A0A2N6SX42</accession>
<dbReference type="AlphaFoldDB" id="A0A2N6SX42"/>
<comment type="caution">
    <text evidence="3">The sequence shown here is derived from an EMBL/GenBank/DDBJ whole genome shotgun (WGS) entry which is preliminary data.</text>
</comment>
<evidence type="ECO:0008006" key="5">
    <source>
        <dbReference type="Google" id="ProtNLM"/>
    </source>
</evidence>
<dbReference type="PROSITE" id="PS51257">
    <property type="entry name" value="PROKAR_LIPOPROTEIN"/>
    <property type="match status" value="1"/>
</dbReference>
<feature type="compositionally biased region" description="Low complexity" evidence="1">
    <location>
        <begin position="38"/>
        <end position="47"/>
    </location>
</feature>